<proteinExistence type="predicted"/>
<dbReference type="EMBL" id="CP065053">
    <property type="protein sequence ID" value="QPI51353.1"/>
    <property type="molecule type" value="Genomic_DNA"/>
</dbReference>
<dbReference type="RefSeq" id="WP_206090957.1">
    <property type="nucleotide sequence ID" value="NZ_CP065053.1"/>
</dbReference>
<evidence type="ECO:0008006" key="3">
    <source>
        <dbReference type="Google" id="ProtNLM"/>
    </source>
</evidence>
<accession>A0AA48WFI8</accession>
<protein>
    <recommendedName>
        <fullName evidence="3">DUF551 domain-containing protein</fullName>
    </recommendedName>
</protein>
<gene>
    <name evidence="1" type="ORF">IV454_07485</name>
</gene>
<sequence>MKPKRVSWGNLDYRATTTGAASRVGERGGRVCGALAEIQSKAGALSDSACALLASMPARADVLSATLVDAYADQLNEIEHLRARPANWSTAPVAAPDTARTNAAQRGLIMLLLAGIPAPTLMLLNDGTVAAFWRHADAYASMDFDADGEFAWSAANAGKVTSGTWTGGVLPAPLHEIIAA</sequence>
<reference evidence="1 2" key="1">
    <citation type="submission" date="2020-11" db="EMBL/GenBank/DDBJ databases">
        <authorList>
            <person name="Sun Q."/>
        </authorList>
    </citation>
    <scope>NUCLEOTIDE SEQUENCE [LARGE SCALE GENOMIC DNA]</scope>
    <source>
        <strain evidence="1 2">P8398</strain>
    </source>
</reference>
<evidence type="ECO:0000313" key="1">
    <source>
        <dbReference type="EMBL" id="QPI51353.1"/>
    </source>
</evidence>
<organism evidence="1 2">
    <name type="scientific">Massilia antarctica</name>
    <dbReference type="NCBI Taxonomy" id="2765360"/>
    <lineage>
        <taxon>Bacteria</taxon>
        <taxon>Pseudomonadati</taxon>
        <taxon>Pseudomonadota</taxon>
        <taxon>Betaproteobacteria</taxon>
        <taxon>Burkholderiales</taxon>
        <taxon>Oxalobacteraceae</taxon>
        <taxon>Telluria group</taxon>
        <taxon>Massilia</taxon>
    </lineage>
</organism>
<evidence type="ECO:0000313" key="2">
    <source>
        <dbReference type="Proteomes" id="UP000662888"/>
    </source>
</evidence>
<keyword evidence="2" id="KW-1185">Reference proteome</keyword>
<name>A0AA48WFI8_9BURK</name>
<dbReference type="Proteomes" id="UP000662888">
    <property type="component" value="Chromosome"/>
</dbReference>